<dbReference type="Gene3D" id="6.20.190.10">
    <property type="entry name" value="Nutrient germinant receptor protein C, domain 1"/>
    <property type="match status" value="1"/>
</dbReference>
<dbReference type="PROSITE" id="PS51257">
    <property type="entry name" value="PROKAR_LIPOPROTEIN"/>
    <property type="match status" value="1"/>
</dbReference>
<evidence type="ECO:0000256" key="5">
    <source>
        <dbReference type="ARBA" id="ARBA00023136"/>
    </source>
</evidence>
<keyword evidence="5 8" id="KW-0472">Membrane</keyword>
<evidence type="ECO:0000256" key="2">
    <source>
        <dbReference type="ARBA" id="ARBA00007886"/>
    </source>
</evidence>
<dbReference type="InterPro" id="IPR057336">
    <property type="entry name" value="GerAC_N"/>
</dbReference>
<comment type="subcellular location">
    <subcellularLocation>
        <location evidence="1">Membrane</location>
        <topology evidence="1">Lipid-anchor</topology>
    </subcellularLocation>
</comment>
<feature type="transmembrane region" description="Helical" evidence="8">
    <location>
        <begin position="6"/>
        <end position="24"/>
    </location>
</feature>
<dbReference type="GO" id="GO:0016020">
    <property type="term" value="C:membrane"/>
    <property type="evidence" value="ECO:0007669"/>
    <property type="project" value="UniProtKB-SubCell"/>
</dbReference>
<organism evidence="11 12">
    <name type="scientific">Desulfosporosinus lacus DSM 15449</name>
    <dbReference type="NCBI Taxonomy" id="1121420"/>
    <lineage>
        <taxon>Bacteria</taxon>
        <taxon>Bacillati</taxon>
        <taxon>Bacillota</taxon>
        <taxon>Clostridia</taxon>
        <taxon>Eubacteriales</taxon>
        <taxon>Desulfitobacteriaceae</taxon>
        <taxon>Desulfosporosinus</taxon>
    </lineage>
</organism>
<protein>
    <submittedName>
        <fullName evidence="11">Spore germination protein KC</fullName>
    </submittedName>
</protein>
<evidence type="ECO:0000256" key="4">
    <source>
        <dbReference type="ARBA" id="ARBA00022729"/>
    </source>
</evidence>
<dbReference type="Pfam" id="PF25198">
    <property type="entry name" value="Spore_GerAC_N"/>
    <property type="match status" value="1"/>
</dbReference>
<dbReference type="Gene3D" id="3.30.300.210">
    <property type="entry name" value="Nutrient germinant receptor protein C, domain 3"/>
    <property type="match status" value="1"/>
</dbReference>
<name>A0A1M5ZIY9_9FIRM</name>
<evidence type="ECO:0000256" key="6">
    <source>
        <dbReference type="ARBA" id="ARBA00023139"/>
    </source>
</evidence>
<dbReference type="PANTHER" id="PTHR35789">
    <property type="entry name" value="SPORE GERMINATION PROTEIN B3"/>
    <property type="match status" value="1"/>
</dbReference>
<reference evidence="12" key="1">
    <citation type="submission" date="2016-11" db="EMBL/GenBank/DDBJ databases">
        <authorList>
            <person name="Varghese N."/>
            <person name="Submissions S."/>
        </authorList>
    </citation>
    <scope>NUCLEOTIDE SEQUENCE [LARGE SCALE GENOMIC DNA]</scope>
    <source>
        <strain evidence="12">DSM 15449</strain>
    </source>
</reference>
<comment type="similarity">
    <text evidence="2">Belongs to the GerABKC lipoprotein family.</text>
</comment>
<dbReference type="NCBIfam" id="TIGR02887">
    <property type="entry name" value="spore_ger_x_C"/>
    <property type="match status" value="1"/>
</dbReference>
<evidence type="ECO:0000313" key="11">
    <source>
        <dbReference type="EMBL" id="SHI24104.1"/>
    </source>
</evidence>
<dbReference type="InterPro" id="IPR038501">
    <property type="entry name" value="Spore_GerAC_C_sf"/>
</dbReference>
<keyword evidence="8" id="KW-1133">Transmembrane helix</keyword>
<feature type="domain" description="Spore germination GerAC-like C-terminal" evidence="9">
    <location>
        <begin position="214"/>
        <end position="380"/>
    </location>
</feature>
<evidence type="ECO:0000259" key="9">
    <source>
        <dbReference type="Pfam" id="PF05504"/>
    </source>
</evidence>
<evidence type="ECO:0000259" key="10">
    <source>
        <dbReference type="Pfam" id="PF25198"/>
    </source>
</evidence>
<dbReference type="Pfam" id="PF05504">
    <property type="entry name" value="Spore_GerAC"/>
    <property type="match status" value="1"/>
</dbReference>
<evidence type="ECO:0000256" key="3">
    <source>
        <dbReference type="ARBA" id="ARBA00022544"/>
    </source>
</evidence>
<dbReference type="InterPro" id="IPR008844">
    <property type="entry name" value="Spore_GerAC-like"/>
</dbReference>
<accession>A0A1M5ZIY9</accession>
<keyword evidence="8" id="KW-0812">Transmembrane</keyword>
<dbReference type="PANTHER" id="PTHR35789:SF1">
    <property type="entry name" value="SPORE GERMINATION PROTEIN B3"/>
    <property type="match status" value="1"/>
</dbReference>
<evidence type="ECO:0000313" key="12">
    <source>
        <dbReference type="Proteomes" id="UP000183954"/>
    </source>
</evidence>
<proteinExistence type="inferred from homology"/>
<dbReference type="InterPro" id="IPR046953">
    <property type="entry name" value="Spore_GerAC-like_C"/>
</dbReference>
<keyword evidence="6" id="KW-0564">Palmitate</keyword>
<sequence length="386" mass="43022">MQKGKRVIYLFLILGISWLITGCWDRKELEGRAIVTLIALDKGENNDIKFSVRVVRTSDSQESGTGGSSGSERASVIMSSTGDTVFDAIRNLVLKSGRKLYYPHNTAIIFGNEIAREGILPILDVFNRDAEMHPLTWVLVTPGEAADILEAQPTLESLSAKQLDMMLNDFGATSKTVATNLLDTMKQLAYDSPGVVLSNIELDPNNPRKALLLNGAAVFQRDKLIGRLDPLETRGYLWSQGKVESGVITFPCPGEENKKVSMEIKRANRKIESDISDGQLKFTITINVESRLAEQACLTDLGNPEKLMELKKSQCEVIEKEIRSIVDKAQEKYSTDILGFGTELSRKFPQEWQNIKENWAEEFPKAEVDIVVNSKIFDIGLIKQPL</sequence>
<dbReference type="OrthoDB" id="9816067at2"/>
<keyword evidence="4" id="KW-0732">Signal</keyword>
<dbReference type="RefSeq" id="WP_073030818.1">
    <property type="nucleotide sequence ID" value="NZ_FQXJ01000012.1"/>
</dbReference>
<evidence type="ECO:0000256" key="7">
    <source>
        <dbReference type="ARBA" id="ARBA00023288"/>
    </source>
</evidence>
<gene>
    <name evidence="11" type="ORF">SAMN02746098_03307</name>
</gene>
<feature type="domain" description="Spore germination protein N-terminal" evidence="10">
    <location>
        <begin position="25"/>
        <end position="200"/>
    </location>
</feature>
<dbReference type="Proteomes" id="UP000183954">
    <property type="component" value="Unassembled WGS sequence"/>
</dbReference>
<keyword evidence="3" id="KW-0309">Germination</keyword>
<evidence type="ECO:0000256" key="1">
    <source>
        <dbReference type="ARBA" id="ARBA00004635"/>
    </source>
</evidence>
<evidence type="ECO:0000256" key="8">
    <source>
        <dbReference type="SAM" id="Phobius"/>
    </source>
</evidence>
<dbReference type="STRING" id="1121420.SAMN02746098_03307"/>
<dbReference type="GO" id="GO:0009847">
    <property type="term" value="P:spore germination"/>
    <property type="evidence" value="ECO:0007669"/>
    <property type="project" value="InterPro"/>
</dbReference>
<keyword evidence="12" id="KW-1185">Reference proteome</keyword>
<dbReference type="AlphaFoldDB" id="A0A1M5ZIY9"/>
<keyword evidence="7" id="KW-0449">Lipoprotein</keyword>
<dbReference type="EMBL" id="FQXJ01000012">
    <property type="protein sequence ID" value="SHI24104.1"/>
    <property type="molecule type" value="Genomic_DNA"/>
</dbReference>